<reference evidence="2" key="2">
    <citation type="submission" date="2022-06" db="UniProtKB">
        <authorList>
            <consortium name="EnsemblMetazoa"/>
        </authorList>
    </citation>
    <scope>IDENTIFICATION</scope>
    <source>
        <strain evidence="2">DF5081</strain>
    </source>
</reference>
<reference evidence="3" key="1">
    <citation type="submission" date="2010-08" db="EMBL/GenBank/DDBJ databases">
        <authorList>
            <consortium name="Caenorhabditis japonica Sequencing Consortium"/>
            <person name="Wilson R.K."/>
        </authorList>
    </citation>
    <scope>NUCLEOTIDE SEQUENCE [LARGE SCALE GENOMIC DNA]</scope>
    <source>
        <strain evidence="3">DF5081</strain>
    </source>
</reference>
<dbReference type="InterPro" id="IPR016024">
    <property type="entry name" value="ARM-type_fold"/>
</dbReference>
<keyword evidence="3" id="KW-1185">Reference proteome</keyword>
<dbReference type="GO" id="GO:0000226">
    <property type="term" value="P:microtubule cytoskeleton organization"/>
    <property type="evidence" value="ECO:0007669"/>
    <property type="project" value="TreeGrafter"/>
</dbReference>
<organism evidence="2 3">
    <name type="scientific">Caenorhabditis japonica</name>
    <dbReference type="NCBI Taxonomy" id="281687"/>
    <lineage>
        <taxon>Eukaryota</taxon>
        <taxon>Metazoa</taxon>
        <taxon>Ecdysozoa</taxon>
        <taxon>Nematoda</taxon>
        <taxon>Chromadorea</taxon>
        <taxon>Rhabditida</taxon>
        <taxon>Rhabditina</taxon>
        <taxon>Rhabditomorpha</taxon>
        <taxon>Rhabditoidea</taxon>
        <taxon>Rhabditidae</taxon>
        <taxon>Peloderinae</taxon>
        <taxon>Caenorhabditis</taxon>
    </lineage>
</organism>
<evidence type="ECO:0000313" key="3">
    <source>
        <dbReference type="Proteomes" id="UP000005237"/>
    </source>
</evidence>
<dbReference type="GO" id="GO:0005881">
    <property type="term" value="C:cytoplasmic microtubule"/>
    <property type="evidence" value="ECO:0007669"/>
    <property type="project" value="TreeGrafter"/>
</dbReference>
<dbReference type="EnsemblMetazoa" id="CJA31450b.1">
    <property type="protein sequence ID" value="CJA31450b.1"/>
    <property type="gene ID" value="WBGene00207297"/>
</dbReference>
<name>A0A8R1IDE9_CAEJA</name>
<dbReference type="GO" id="GO:0008017">
    <property type="term" value="F:microtubule binding"/>
    <property type="evidence" value="ECO:0007669"/>
    <property type="project" value="TreeGrafter"/>
</dbReference>
<evidence type="ECO:0000256" key="1">
    <source>
        <dbReference type="SAM" id="MobiDB-lite"/>
    </source>
</evidence>
<dbReference type="AlphaFoldDB" id="A0A8R1IDE9"/>
<evidence type="ECO:0008006" key="4">
    <source>
        <dbReference type="Google" id="ProtNLM"/>
    </source>
</evidence>
<dbReference type="Proteomes" id="UP000005237">
    <property type="component" value="Unassembled WGS sequence"/>
</dbReference>
<protein>
    <recommendedName>
        <fullName evidence="4">TOG domain-containing protein</fullName>
    </recommendedName>
</protein>
<feature type="region of interest" description="Disordered" evidence="1">
    <location>
        <begin position="1"/>
        <end position="20"/>
    </location>
</feature>
<sequence length="108" mass="11756">PTREMSSAYSVSKSYSSLDSSNMSVNLALKKMSSDDWADKVDGLNMISALSESNPKQVADNLKEVIVAILNECKNLRSSVSRVAIVTIGTIAQNLNSKIDSEMEKVRT</sequence>
<dbReference type="PANTHER" id="PTHR21567:SF87">
    <property type="entry name" value="CRESCERIN-LIKE PROTEIN CHE-12"/>
    <property type="match status" value="1"/>
</dbReference>
<dbReference type="GO" id="GO:0005929">
    <property type="term" value="C:cilium"/>
    <property type="evidence" value="ECO:0007669"/>
    <property type="project" value="TreeGrafter"/>
</dbReference>
<accession>A0A8R1IDE9</accession>
<dbReference type="PANTHER" id="PTHR21567">
    <property type="entry name" value="CLASP"/>
    <property type="match status" value="1"/>
</dbReference>
<proteinExistence type="predicted"/>
<dbReference type="SUPFAM" id="SSF48371">
    <property type="entry name" value="ARM repeat"/>
    <property type="match status" value="1"/>
</dbReference>
<dbReference type="Gene3D" id="1.25.10.10">
    <property type="entry name" value="Leucine-rich Repeat Variant"/>
    <property type="match status" value="1"/>
</dbReference>
<evidence type="ECO:0000313" key="2">
    <source>
        <dbReference type="EnsemblMetazoa" id="CJA31450b.1"/>
    </source>
</evidence>
<dbReference type="InterPro" id="IPR011989">
    <property type="entry name" value="ARM-like"/>
</dbReference>